<evidence type="ECO:0000313" key="2">
    <source>
        <dbReference type="Proteomes" id="UP000586918"/>
    </source>
</evidence>
<organism evidence="1 2">
    <name type="scientific">Pseudonocardia bannensis</name>
    <dbReference type="NCBI Taxonomy" id="630973"/>
    <lineage>
        <taxon>Bacteria</taxon>
        <taxon>Bacillati</taxon>
        <taxon>Actinomycetota</taxon>
        <taxon>Actinomycetes</taxon>
        <taxon>Pseudonocardiales</taxon>
        <taxon>Pseudonocardiaceae</taxon>
        <taxon>Pseudonocardia</taxon>
    </lineage>
</organism>
<protein>
    <submittedName>
        <fullName evidence="1">Uncharacterized protein</fullName>
    </submittedName>
</protein>
<proteinExistence type="predicted"/>
<gene>
    <name evidence="1" type="ORF">HF519_06040</name>
</gene>
<name>A0A848DEW0_9PSEU</name>
<accession>A0A848DEW0</accession>
<dbReference type="EMBL" id="JAAXKZ010000013">
    <property type="protein sequence ID" value="NMH91160.1"/>
    <property type="molecule type" value="Genomic_DNA"/>
</dbReference>
<comment type="caution">
    <text evidence="1">The sequence shown here is derived from an EMBL/GenBank/DDBJ whole genome shotgun (WGS) entry which is preliminary data.</text>
</comment>
<reference evidence="1 2" key="1">
    <citation type="submission" date="2020-04" db="EMBL/GenBank/DDBJ databases">
        <authorList>
            <person name="Klaysubun C."/>
            <person name="Duangmal K."/>
            <person name="Lipun K."/>
        </authorList>
    </citation>
    <scope>NUCLEOTIDE SEQUENCE [LARGE SCALE GENOMIC DNA]</scope>
    <source>
        <strain evidence="1 2">DSM 45300</strain>
    </source>
</reference>
<evidence type="ECO:0000313" key="1">
    <source>
        <dbReference type="EMBL" id="NMH91160.1"/>
    </source>
</evidence>
<dbReference type="AlphaFoldDB" id="A0A848DEW0"/>
<dbReference type="RefSeq" id="WP_169410928.1">
    <property type="nucleotide sequence ID" value="NZ_JAAXKZ010000013.1"/>
</dbReference>
<sequence>MKVFDFDPADYRSQYQQQGYVHIREGVTTEFHDYLLKFVAELASHRLAELAGKGNKEQALLEFPDDVDYPGELYDVIAAVSGLNRETMVLSERHIKAYEADAKPEPTAHKDRYPSQVSVGLSIKIPEESTLVLYPHDHVAPNPFNSAAELWASLQPDEQPDVALKNAREVELDDHDRDVLIFPGSATWHLRRRGANAVNLYLKFNDFGSDPLGEDPSTAGLRERTLSALQAGDGLDALVPALSRRLDTVEHVYTRGWAESLQARIYGEAPFGITQAQFEALRLADGRRSLADVLSEVAAGGDVEQVRREVLGLAERGALDLL</sequence>
<keyword evidence="2" id="KW-1185">Reference proteome</keyword>
<dbReference type="Proteomes" id="UP000586918">
    <property type="component" value="Unassembled WGS sequence"/>
</dbReference>